<name>A0AAE0U6X9_9PEZI</name>
<evidence type="ECO:0008006" key="4">
    <source>
        <dbReference type="Google" id="ProtNLM"/>
    </source>
</evidence>
<comment type="caution">
    <text evidence="2">The sequence shown here is derived from an EMBL/GenBank/DDBJ whole genome shotgun (WGS) entry which is preliminary data.</text>
</comment>
<reference evidence="2" key="1">
    <citation type="journal article" date="2023" name="Mol. Phylogenet. Evol.">
        <title>Genome-scale phylogeny and comparative genomics of the fungal order Sordariales.</title>
        <authorList>
            <person name="Hensen N."/>
            <person name="Bonometti L."/>
            <person name="Westerberg I."/>
            <person name="Brannstrom I.O."/>
            <person name="Guillou S."/>
            <person name="Cros-Aarteil S."/>
            <person name="Calhoun S."/>
            <person name="Haridas S."/>
            <person name="Kuo A."/>
            <person name="Mondo S."/>
            <person name="Pangilinan J."/>
            <person name="Riley R."/>
            <person name="LaButti K."/>
            <person name="Andreopoulos B."/>
            <person name="Lipzen A."/>
            <person name="Chen C."/>
            <person name="Yan M."/>
            <person name="Daum C."/>
            <person name="Ng V."/>
            <person name="Clum A."/>
            <person name="Steindorff A."/>
            <person name="Ohm R.A."/>
            <person name="Martin F."/>
            <person name="Silar P."/>
            <person name="Natvig D.O."/>
            <person name="Lalanne C."/>
            <person name="Gautier V."/>
            <person name="Ament-Velasquez S.L."/>
            <person name="Kruys A."/>
            <person name="Hutchinson M.I."/>
            <person name="Powell A.J."/>
            <person name="Barry K."/>
            <person name="Miller A.N."/>
            <person name="Grigoriev I.V."/>
            <person name="Debuchy R."/>
            <person name="Gladieux P."/>
            <person name="Hiltunen Thoren M."/>
            <person name="Johannesson H."/>
        </authorList>
    </citation>
    <scope>NUCLEOTIDE SEQUENCE</scope>
    <source>
        <strain evidence="2">CBS 232.78</strain>
    </source>
</reference>
<protein>
    <recommendedName>
        <fullName evidence="4">Secreted protein</fullName>
    </recommendedName>
</protein>
<evidence type="ECO:0000256" key="1">
    <source>
        <dbReference type="SAM" id="SignalP"/>
    </source>
</evidence>
<sequence>MVSFNFIFAVAAAFAGTLPVVLGTELVEADTIDILDYTPEVSKRHPVEKDPYAGWYCKKPYPTQWVNPNPSCNANNCYRAFLNARKGSDGFHCPSVAFGYCCQWYSLSYKEKYYVTEKGILYKYLPWTDNCGADGPFKKPGDVKEVIEKIDDVCACTLKHKVRVTLPNDYAALNLLKPNNPVCKQKIKN</sequence>
<keyword evidence="1" id="KW-0732">Signal</keyword>
<reference evidence="2" key="2">
    <citation type="submission" date="2023-06" db="EMBL/GenBank/DDBJ databases">
        <authorList>
            <consortium name="Lawrence Berkeley National Laboratory"/>
            <person name="Haridas S."/>
            <person name="Hensen N."/>
            <person name="Bonometti L."/>
            <person name="Westerberg I."/>
            <person name="Brannstrom I.O."/>
            <person name="Guillou S."/>
            <person name="Cros-Aarteil S."/>
            <person name="Calhoun S."/>
            <person name="Kuo A."/>
            <person name="Mondo S."/>
            <person name="Pangilinan J."/>
            <person name="Riley R."/>
            <person name="LaButti K."/>
            <person name="Andreopoulos B."/>
            <person name="Lipzen A."/>
            <person name="Chen C."/>
            <person name="Yanf M."/>
            <person name="Daum C."/>
            <person name="Ng V."/>
            <person name="Clum A."/>
            <person name="Steindorff A."/>
            <person name="Ohm R."/>
            <person name="Martin F."/>
            <person name="Silar P."/>
            <person name="Natvig D."/>
            <person name="Lalanne C."/>
            <person name="Gautier V."/>
            <person name="Ament-velasquez S.L."/>
            <person name="Kruys A."/>
            <person name="Hutchinson M.I."/>
            <person name="Powell A.J."/>
            <person name="Barry K."/>
            <person name="Miller A.N."/>
            <person name="Grigoriev I.V."/>
            <person name="Debuchy R."/>
            <person name="Gladieux P."/>
            <person name="Thoren M.H."/>
            <person name="Johannesson H."/>
        </authorList>
    </citation>
    <scope>NUCLEOTIDE SEQUENCE</scope>
    <source>
        <strain evidence="2">CBS 232.78</strain>
    </source>
</reference>
<dbReference type="EMBL" id="JAULSW010000001">
    <property type="protein sequence ID" value="KAK3393263.1"/>
    <property type="molecule type" value="Genomic_DNA"/>
</dbReference>
<keyword evidence="3" id="KW-1185">Reference proteome</keyword>
<dbReference type="Proteomes" id="UP001285441">
    <property type="component" value="Unassembled WGS sequence"/>
</dbReference>
<proteinExistence type="predicted"/>
<feature type="chain" id="PRO_5042164841" description="Secreted protein" evidence="1">
    <location>
        <begin position="24"/>
        <end position="189"/>
    </location>
</feature>
<gene>
    <name evidence="2" type="ORF">B0H63DRAFT_14834</name>
</gene>
<evidence type="ECO:0000313" key="3">
    <source>
        <dbReference type="Proteomes" id="UP001285441"/>
    </source>
</evidence>
<evidence type="ECO:0000313" key="2">
    <source>
        <dbReference type="EMBL" id="KAK3393263.1"/>
    </source>
</evidence>
<dbReference type="AlphaFoldDB" id="A0AAE0U6X9"/>
<organism evidence="2 3">
    <name type="scientific">Podospora didyma</name>
    <dbReference type="NCBI Taxonomy" id="330526"/>
    <lineage>
        <taxon>Eukaryota</taxon>
        <taxon>Fungi</taxon>
        <taxon>Dikarya</taxon>
        <taxon>Ascomycota</taxon>
        <taxon>Pezizomycotina</taxon>
        <taxon>Sordariomycetes</taxon>
        <taxon>Sordariomycetidae</taxon>
        <taxon>Sordariales</taxon>
        <taxon>Podosporaceae</taxon>
        <taxon>Podospora</taxon>
    </lineage>
</organism>
<accession>A0AAE0U6X9</accession>
<feature type="signal peptide" evidence="1">
    <location>
        <begin position="1"/>
        <end position="23"/>
    </location>
</feature>